<proteinExistence type="predicted"/>
<gene>
    <name evidence="1" type="ORF">MMEN_LOCUS19347</name>
</gene>
<organism evidence="1 2">
    <name type="scientific">Menidia menidia</name>
    <name type="common">Atlantic silverside</name>
    <dbReference type="NCBI Taxonomy" id="238744"/>
    <lineage>
        <taxon>Eukaryota</taxon>
        <taxon>Metazoa</taxon>
        <taxon>Chordata</taxon>
        <taxon>Craniata</taxon>
        <taxon>Vertebrata</taxon>
        <taxon>Euteleostomi</taxon>
        <taxon>Actinopterygii</taxon>
        <taxon>Neopterygii</taxon>
        <taxon>Teleostei</taxon>
        <taxon>Neoteleostei</taxon>
        <taxon>Acanthomorphata</taxon>
        <taxon>Ovalentaria</taxon>
        <taxon>Atherinomorphae</taxon>
        <taxon>Atheriniformes</taxon>
        <taxon>Atherinopsidae</taxon>
        <taxon>Menidiinae</taxon>
        <taxon>Menidia</taxon>
    </lineage>
</organism>
<dbReference type="EMBL" id="CAJRST010038888">
    <property type="protein sequence ID" value="CAG6014733.1"/>
    <property type="molecule type" value="Genomic_DNA"/>
</dbReference>
<protein>
    <submittedName>
        <fullName evidence="1">(Atlantic silverside) hypothetical protein</fullName>
    </submittedName>
</protein>
<dbReference type="Proteomes" id="UP000677803">
    <property type="component" value="Unassembled WGS sequence"/>
</dbReference>
<sequence>MMEGVRMGPCKQATVPSLKAVPLAYKGAIALSVNIEKKEKKKYPKLKHEKYPKLKHEVITVFERFLNPWCCAQQHRQADKNDIQLLNCQEGDVTIIAKFCKAQAGVVISLNEFSHHGARLFGKTGNGKPTIFIIDLIIAPLDEMRERQGTEQARGRVATKPRFLESLHASLTRCVTPTALEEPQSCDKKRAQRCDVSSLRFLLTGLERLGQNPLVLWLVLIDSDADRMGQQRGNQVNKDCGSVWQELKQTNLQLTSIKSYINIVVHLSSMHRRSHSRSRLYSVLCQLGVLIVLKQQEPGQLLWGWTILEIMEPQTSLD</sequence>
<accession>A0A8S4BQL2</accession>
<keyword evidence="2" id="KW-1185">Reference proteome</keyword>
<dbReference type="AlphaFoldDB" id="A0A8S4BQL2"/>
<evidence type="ECO:0000313" key="1">
    <source>
        <dbReference type="EMBL" id="CAG6014733.1"/>
    </source>
</evidence>
<name>A0A8S4BQL2_9TELE</name>
<comment type="caution">
    <text evidence="1">The sequence shown here is derived from an EMBL/GenBank/DDBJ whole genome shotgun (WGS) entry which is preliminary data.</text>
</comment>
<reference evidence="1" key="1">
    <citation type="submission" date="2021-05" db="EMBL/GenBank/DDBJ databases">
        <authorList>
            <person name="Tigano A."/>
        </authorList>
    </citation>
    <scope>NUCLEOTIDE SEQUENCE</scope>
</reference>
<evidence type="ECO:0000313" key="2">
    <source>
        <dbReference type="Proteomes" id="UP000677803"/>
    </source>
</evidence>